<evidence type="ECO:0000256" key="5">
    <source>
        <dbReference type="ARBA" id="ARBA00023136"/>
    </source>
</evidence>
<keyword evidence="6" id="KW-0997">Cell inner membrane</keyword>
<dbReference type="PANTHER" id="PTHR42770:SF6">
    <property type="entry name" value="PUTRESCINE TRANSPORTER POTE"/>
    <property type="match status" value="1"/>
</dbReference>
<dbReference type="KEGG" id="plal:FXN65_08965"/>
<keyword evidence="6" id="KW-0769">Symport</keyword>
<comment type="catalytic activity">
    <reaction evidence="6">
        <text>putrescine(in) + L-ornithine(out) = putrescine(out) + L-ornithine(in)</text>
        <dbReference type="Rhea" id="RHEA:28827"/>
        <dbReference type="ChEBI" id="CHEBI:46911"/>
        <dbReference type="ChEBI" id="CHEBI:326268"/>
    </reaction>
</comment>
<dbReference type="InterPro" id="IPR002293">
    <property type="entry name" value="AA/rel_permease1"/>
</dbReference>
<dbReference type="GO" id="GO:0005886">
    <property type="term" value="C:plasma membrane"/>
    <property type="evidence" value="ECO:0007669"/>
    <property type="project" value="UniProtKB-SubCell"/>
</dbReference>
<dbReference type="InterPro" id="IPR050367">
    <property type="entry name" value="APC_superfamily"/>
</dbReference>
<evidence type="ECO:0000313" key="7">
    <source>
        <dbReference type="EMBL" id="QEY62197.1"/>
    </source>
</evidence>
<feature type="transmembrane region" description="Helical" evidence="6">
    <location>
        <begin position="152"/>
        <end position="172"/>
    </location>
</feature>
<evidence type="ECO:0000256" key="2">
    <source>
        <dbReference type="ARBA" id="ARBA00022475"/>
    </source>
</evidence>
<organism evidence="7 8">
    <name type="scientific">Metapseudomonas lalkuanensis</name>
    <dbReference type="NCBI Taxonomy" id="2604832"/>
    <lineage>
        <taxon>Bacteria</taxon>
        <taxon>Pseudomonadati</taxon>
        <taxon>Pseudomonadota</taxon>
        <taxon>Gammaproteobacteria</taxon>
        <taxon>Pseudomonadales</taxon>
        <taxon>Pseudomonadaceae</taxon>
        <taxon>Metapseudomonas</taxon>
    </lineage>
</organism>
<dbReference type="GO" id="GO:0015293">
    <property type="term" value="F:symporter activity"/>
    <property type="evidence" value="ECO:0007669"/>
    <property type="project" value="UniProtKB-KW"/>
</dbReference>
<keyword evidence="6" id="KW-0813">Transport</keyword>
<dbReference type="PANTHER" id="PTHR42770">
    <property type="entry name" value="AMINO ACID TRANSPORTER-RELATED"/>
    <property type="match status" value="1"/>
</dbReference>
<dbReference type="Proteomes" id="UP000327179">
    <property type="component" value="Chromosome"/>
</dbReference>
<feature type="transmembrane region" description="Helical" evidence="6">
    <location>
        <begin position="386"/>
        <end position="404"/>
    </location>
</feature>
<evidence type="ECO:0000256" key="1">
    <source>
        <dbReference type="ARBA" id="ARBA00004651"/>
    </source>
</evidence>
<feature type="transmembrane region" description="Helical" evidence="6">
    <location>
        <begin position="312"/>
        <end position="332"/>
    </location>
</feature>
<sequence length="449" mass="47006">MAASGKKMGLTGLTTLVAVNMMGSGIIMLPSSMAQLGAISLLSWVITAVGSMAIAYCFAQCGIFCARSGGMSAYTEEAHGKSAFFLCSYLYFLSLAIGNVAIAISAVGYLTPFIPWLGTGAVPLFVGAVVLIWLTTLANFGGPKITGHIGSITVWGVIIPVAGLSVIGWFWFDTNIFAAAWNPNGIAMSDAITQSIPLTLWAFLGMESAAQNSDAVENPKRNVPLACLLGTLGAAVIYVLSTSVIMGIVPNPELANSSAPFAFVYAKMFNPLVGDVIMALAVMACVGSLLGWQFTLAQTAKVTADQHMFPALFARVTLLGAPIAGLVANAMLQSAMAVSTISPNASEQFGKLVNLAAVTNIVPYITSLSALLVIMQKAGVTGYPHHRNVVVLIIAMAYSFYALYASGTEAVFGGMIVTAVGYLMFGYIADRFLEERAAQVRALGLEDKA</sequence>
<dbReference type="AlphaFoldDB" id="A0A5J6QI74"/>
<dbReference type="PIRSF" id="PIRSF006060">
    <property type="entry name" value="AA_transporter"/>
    <property type="match status" value="1"/>
</dbReference>
<dbReference type="Pfam" id="PF13520">
    <property type="entry name" value="AA_permease_2"/>
    <property type="match status" value="1"/>
</dbReference>
<gene>
    <name evidence="6 7" type="primary">potE</name>
    <name evidence="7" type="ORF">FXN65_08965</name>
</gene>
<dbReference type="HAMAP" id="MF_02073">
    <property type="entry name" value="Putrescine_transp"/>
    <property type="match status" value="1"/>
</dbReference>
<dbReference type="RefSeq" id="WP_151132735.1">
    <property type="nucleotide sequence ID" value="NZ_CP043311.1"/>
</dbReference>
<dbReference type="Gene3D" id="1.20.1740.10">
    <property type="entry name" value="Amino acid/polyamine transporter I"/>
    <property type="match status" value="1"/>
</dbReference>
<comment type="catalytic activity">
    <reaction evidence="6">
        <text>putrescine(in) + H(+)(in) = putrescine(out) + H(+)(out)</text>
        <dbReference type="Rhea" id="RHEA:28891"/>
        <dbReference type="ChEBI" id="CHEBI:15378"/>
        <dbReference type="ChEBI" id="CHEBI:326268"/>
    </reaction>
</comment>
<keyword evidence="8" id="KW-1185">Reference proteome</keyword>
<feature type="transmembrane region" description="Helical" evidence="6">
    <location>
        <begin position="410"/>
        <end position="429"/>
    </location>
</feature>
<dbReference type="InterPro" id="IPR027566">
    <property type="entry name" value="Symport/antiport_PotE"/>
</dbReference>
<keyword evidence="3 6" id="KW-0812">Transmembrane</keyword>
<keyword evidence="6" id="KW-0029">Amino-acid transport</keyword>
<comment type="subcellular location">
    <subcellularLocation>
        <location evidence="6">Cell inner membrane</location>
        <topology evidence="6">Multi-pass membrane protein</topology>
    </subcellularLocation>
    <subcellularLocation>
        <location evidence="1">Cell membrane</location>
        <topology evidence="1">Multi-pass membrane protein</topology>
    </subcellularLocation>
</comment>
<keyword evidence="6" id="KW-0050">Antiport</keyword>
<feature type="transmembrane region" description="Helical" evidence="6">
    <location>
        <begin position="184"/>
        <end position="204"/>
    </location>
</feature>
<evidence type="ECO:0000313" key="8">
    <source>
        <dbReference type="Proteomes" id="UP000327179"/>
    </source>
</evidence>
<comment type="function">
    <text evidence="6">Catalyzes both the uptake and excretion of putrescine. The uptake of putrescine is dependent on the membrane potential and the excretion involves putrescine-ornithine antiporter activity.</text>
</comment>
<dbReference type="NCBIfam" id="NF007938">
    <property type="entry name" value="PRK10655.1"/>
    <property type="match status" value="1"/>
</dbReference>
<feature type="transmembrane region" description="Helical" evidence="6">
    <location>
        <begin position="86"/>
        <end position="110"/>
    </location>
</feature>
<evidence type="ECO:0000256" key="3">
    <source>
        <dbReference type="ARBA" id="ARBA00022692"/>
    </source>
</evidence>
<keyword evidence="2 6" id="KW-1003">Cell membrane</keyword>
<name>A0A5J6QI74_9GAMM</name>
<evidence type="ECO:0000256" key="4">
    <source>
        <dbReference type="ARBA" id="ARBA00022989"/>
    </source>
</evidence>
<proteinExistence type="inferred from homology"/>
<feature type="transmembrane region" description="Helical" evidence="6">
    <location>
        <begin position="116"/>
        <end position="140"/>
    </location>
</feature>
<keyword evidence="5 6" id="KW-0472">Membrane</keyword>
<dbReference type="GO" id="GO:0015496">
    <property type="term" value="F:putrescine:ornithine antiporter activity"/>
    <property type="evidence" value="ECO:0007669"/>
    <property type="project" value="InterPro"/>
</dbReference>
<dbReference type="EMBL" id="CP043311">
    <property type="protein sequence ID" value="QEY62197.1"/>
    <property type="molecule type" value="Genomic_DNA"/>
</dbReference>
<accession>A0A5J6QI74</accession>
<protein>
    <recommendedName>
        <fullName evidence="6">Putrescine transporter PotE</fullName>
    </recommendedName>
    <alternativeName>
        <fullName evidence="6">Putrescine-proton symporter / putrescine-ornithine antiporter</fullName>
    </alternativeName>
</protein>
<feature type="transmembrane region" description="Helical" evidence="6">
    <location>
        <begin position="41"/>
        <end position="65"/>
    </location>
</feature>
<comment type="similarity">
    <text evidence="6">Belongs to the amino acid-polyamine-organocation (APC) superfamily. Basic amino acid/polyamine antiporter (APA) (TC 2.A.3.2) family.</text>
</comment>
<feature type="transmembrane region" description="Helical" evidence="6">
    <location>
        <begin position="225"/>
        <end position="249"/>
    </location>
</feature>
<evidence type="ECO:0000256" key="6">
    <source>
        <dbReference type="HAMAP-Rule" id="MF_02073"/>
    </source>
</evidence>
<feature type="transmembrane region" description="Helical" evidence="6">
    <location>
        <begin position="12"/>
        <end position="29"/>
    </location>
</feature>
<feature type="transmembrane region" description="Helical" evidence="6">
    <location>
        <begin position="352"/>
        <end position="374"/>
    </location>
</feature>
<keyword evidence="4 6" id="KW-1133">Transmembrane helix</keyword>
<feature type="transmembrane region" description="Helical" evidence="6">
    <location>
        <begin position="269"/>
        <end position="292"/>
    </location>
</feature>
<reference evidence="7 8" key="1">
    <citation type="submission" date="2019-08" db="EMBL/GenBank/DDBJ databases">
        <title>Whole-genome Sequencing of e-waste polymer degrading bacterium Pseudomonas sp. strain PE08.</title>
        <authorList>
            <person name="Kirdat K."/>
            <person name="Debbarma P."/>
            <person name="Narawade N."/>
            <person name="Suyal D."/>
            <person name="Thorat V."/>
            <person name="Shouche Y."/>
            <person name="Goel R."/>
            <person name="Yadav A."/>
        </authorList>
    </citation>
    <scope>NUCLEOTIDE SEQUENCE [LARGE SCALE GENOMIC DNA]</scope>
    <source>
        <strain evidence="7 8">PE08</strain>
    </source>
</reference>